<evidence type="ECO:0000256" key="5">
    <source>
        <dbReference type="ARBA" id="ARBA00023136"/>
    </source>
</evidence>
<keyword evidence="3 7" id="KW-1134">Transmembrane beta strand</keyword>
<feature type="domain" description="TonB-dependent receptor plug" evidence="8">
    <location>
        <begin position="26"/>
        <end position="135"/>
    </location>
</feature>
<keyword evidence="4 7" id="KW-0812">Transmembrane</keyword>
<dbReference type="PANTHER" id="PTHR30442:SF0">
    <property type="entry name" value="FE(3+) DICITRATE TRANSPORT PROTEIN FECA"/>
    <property type="match status" value="1"/>
</dbReference>
<evidence type="ECO:0000259" key="8">
    <source>
        <dbReference type="Pfam" id="PF07715"/>
    </source>
</evidence>
<evidence type="ECO:0000256" key="3">
    <source>
        <dbReference type="ARBA" id="ARBA00022452"/>
    </source>
</evidence>
<dbReference type="InterPro" id="IPR012910">
    <property type="entry name" value="Plug_dom"/>
</dbReference>
<dbReference type="GO" id="GO:0009279">
    <property type="term" value="C:cell outer membrane"/>
    <property type="evidence" value="ECO:0007669"/>
    <property type="project" value="UniProtKB-SubCell"/>
</dbReference>
<dbReference type="InterPro" id="IPR037066">
    <property type="entry name" value="Plug_dom_sf"/>
</dbReference>
<comment type="caution">
    <text evidence="9">The sequence shown here is derived from an EMBL/GenBank/DDBJ whole genome shotgun (WGS) entry which is preliminary data.</text>
</comment>
<protein>
    <submittedName>
        <fullName evidence="9">TonB-dependent receptor</fullName>
    </submittedName>
</protein>
<accession>A0A096AX12</accession>
<dbReference type="InterPro" id="IPR039426">
    <property type="entry name" value="TonB-dep_rcpt-like"/>
</dbReference>
<dbReference type="Pfam" id="PF07715">
    <property type="entry name" value="Plug"/>
    <property type="match status" value="1"/>
</dbReference>
<dbReference type="AlphaFoldDB" id="A0A096AX12"/>
<reference evidence="9 10" key="1">
    <citation type="submission" date="2014-07" db="EMBL/GenBank/DDBJ databases">
        <authorList>
            <person name="McCorrison J."/>
            <person name="Sanka R."/>
            <person name="Torralba M."/>
            <person name="Gillis M."/>
            <person name="Haft D.H."/>
            <person name="Methe B."/>
            <person name="Sutton G."/>
            <person name="Nelson K.E."/>
        </authorList>
    </citation>
    <scope>NUCLEOTIDE SEQUENCE [LARGE SCALE GENOMIC DNA]</scope>
    <source>
        <strain evidence="9 10">DNF00666</strain>
    </source>
</reference>
<dbReference type="InterPro" id="IPR036942">
    <property type="entry name" value="Beta-barrel_TonB_sf"/>
</dbReference>
<evidence type="ECO:0000256" key="4">
    <source>
        <dbReference type="ARBA" id="ARBA00022692"/>
    </source>
</evidence>
<dbReference type="GO" id="GO:0033214">
    <property type="term" value="P:siderophore-iron import into cell"/>
    <property type="evidence" value="ECO:0007669"/>
    <property type="project" value="TreeGrafter"/>
</dbReference>
<comment type="subcellular location">
    <subcellularLocation>
        <location evidence="1 7">Cell outer membrane</location>
        <topology evidence="1 7">Multi-pass membrane protein</topology>
    </subcellularLocation>
</comment>
<dbReference type="Gene3D" id="2.40.170.20">
    <property type="entry name" value="TonB-dependent receptor, beta-barrel domain"/>
    <property type="match status" value="1"/>
</dbReference>
<dbReference type="EMBL" id="JRNS01000208">
    <property type="protein sequence ID" value="KGF51638.1"/>
    <property type="molecule type" value="Genomic_DNA"/>
</dbReference>
<evidence type="ECO:0000313" key="9">
    <source>
        <dbReference type="EMBL" id="KGF51638.1"/>
    </source>
</evidence>
<feature type="non-terminal residue" evidence="9">
    <location>
        <position position="306"/>
    </location>
</feature>
<dbReference type="Proteomes" id="UP000029578">
    <property type="component" value="Unassembled WGS sequence"/>
</dbReference>
<sequence>MTDSLHQINEVVVRANQMLGSQFEARNRTGSAYYLSPKELGKFDYTDINRMLKSVPGVNIYEEDGFGLRPNISLRGTQAERSERITLMEDGILAAPAPYAAPAAYYFPNAARMYAIEVLKGSSQVQYGPFTTGGAINLVSTPIPQDRLMKCSMSAGSFGSLKLQTAIGKSFKHTGFLIEYLRYQARGFRHDEPNERTGFKRNDVIAKWMVRTNKEDGVNHRLELKYGFANETSDETYLGLTDQDFAVKPYFRYAGAQKDNLVTRHSQFSATYIMKGVRSWNITTQAYYNYFFRNWYKLNEVRTGYT</sequence>
<organism evidence="9 10">
    <name type="scientific">Prevotella melaninogenica DNF00666</name>
    <dbReference type="NCBI Taxonomy" id="1401073"/>
    <lineage>
        <taxon>Bacteria</taxon>
        <taxon>Pseudomonadati</taxon>
        <taxon>Bacteroidota</taxon>
        <taxon>Bacteroidia</taxon>
        <taxon>Bacteroidales</taxon>
        <taxon>Prevotellaceae</taxon>
        <taxon>Prevotella</taxon>
    </lineage>
</organism>
<evidence type="ECO:0000256" key="6">
    <source>
        <dbReference type="ARBA" id="ARBA00023237"/>
    </source>
</evidence>
<dbReference type="PROSITE" id="PS52016">
    <property type="entry name" value="TONB_DEPENDENT_REC_3"/>
    <property type="match status" value="1"/>
</dbReference>
<dbReference type="Gene3D" id="2.170.130.10">
    <property type="entry name" value="TonB-dependent receptor, plug domain"/>
    <property type="match status" value="1"/>
</dbReference>
<dbReference type="PANTHER" id="PTHR30442">
    <property type="entry name" value="IRON III DICITRATE TRANSPORT PROTEIN FECA"/>
    <property type="match status" value="1"/>
</dbReference>
<proteinExistence type="inferred from homology"/>
<evidence type="ECO:0000256" key="2">
    <source>
        <dbReference type="ARBA" id="ARBA00022448"/>
    </source>
</evidence>
<evidence type="ECO:0000256" key="1">
    <source>
        <dbReference type="ARBA" id="ARBA00004571"/>
    </source>
</evidence>
<gene>
    <name evidence="9" type="ORF">HMPREF0661_03225</name>
</gene>
<evidence type="ECO:0000313" key="10">
    <source>
        <dbReference type="Proteomes" id="UP000029578"/>
    </source>
</evidence>
<name>A0A096AX12_9BACT</name>
<evidence type="ECO:0000256" key="7">
    <source>
        <dbReference type="PROSITE-ProRule" id="PRU01360"/>
    </source>
</evidence>
<keyword evidence="6 7" id="KW-0998">Cell outer membrane</keyword>
<keyword evidence="5 7" id="KW-0472">Membrane</keyword>
<keyword evidence="2 7" id="KW-0813">Transport</keyword>
<keyword evidence="9" id="KW-0675">Receptor</keyword>
<comment type="similarity">
    <text evidence="7">Belongs to the TonB-dependent receptor family.</text>
</comment>
<dbReference type="SUPFAM" id="SSF56935">
    <property type="entry name" value="Porins"/>
    <property type="match status" value="1"/>
</dbReference>